<dbReference type="InterPro" id="IPR000994">
    <property type="entry name" value="Pept_M24"/>
</dbReference>
<dbReference type="AlphaFoldDB" id="X0SLT8"/>
<protein>
    <recommendedName>
        <fullName evidence="1">Peptidase M24 domain-containing protein</fullName>
    </recommendedName>
</protein>
<evidence type="ECO:0000259" key="1">
    <source>
        <dbReference type="Pfam" id="PF00557"/>
    </source>
</evidence>
<reference evidence="2" key="1">
    <citation type="journal article" date="2014" name="Front. Microbiol.">
        <title>High frequency of phylogenetically diverse reductive dehalogenase-homologous genes in deep subseafloor sedimentary metagenomes.</title>
        <authorList>
            <person name="Kawai M."/>
            <person name="Futagami T."/>
            <person name="Toyoda A."/>
            <person name="Takaki Y."/>
            <person name="Nishi S."/>
            <person name="Hori S."/>
            <person name="Arai W."/>
            <person name="Tsubouchi T."/>
            <person name="Morono Y."/>
            <person name="Uchiyama I."/>
            <person name="Ito T."/>
            <person name="Fujiyama A."/>
            <person name="Inagaki F."/>
            <person name="Takami H."/>
        </authorList>
    </citation>
    <scope>NUCLEOTIDE SEQUENCE</scope>
    <source>
        <strain evidence="2">Expedition CK06-06</strain>
    </source>
</reference>
<feature type="non-terminal residue" evidence="2">
    <location>
        <position position="1"/>
    </location>
</feature>
<feature type="domain" description="Peptidase M24" evidence="1">
    <location>
        <begin position="1"/>
        <end position="54"/>
    </location>
</feature>
<gene>
    <name evidence="2" type="ORF">S01H1_09169</name>
</gene>
<dbReference type="EMBL" id="BARS01004685">
    <property type="protein sequence ID" value="GAF82038.1"/>
    <property type="molecule type" value="Genomic_DNA"/>
</dbReference>
<dbReference type="SUPFAM" id="SSF55920">
    <property type="entry name" value="Creatinase/aminopeptidase"/>
    <property type="match status" value="1"/>
</dbReference>
<name>X0SLT8_9ZZZZ</name>
<dbReference type="Pfam" id="PF00557">
    <property type="entry name" value="Peptidase_M24"/>
    <property type="match status" value="1"/>
</dbReference>
<sequence>HHVGHGWGIEGYDPPTIGPKVDTALEEGMVLCFETPYYEVGWGGLLHEDVFVVEKESPRYLSTPEDELRVVG</sequence>
<organism evidence="2">
    <name type="scientific">marine sediment metagenome</name>
    <dbReference type="NCBI Taxonomy" id="412755"/>
    <lineage>
        <taxon>unclassified sequences</taxon>
        <taxon>metagenomes</taxon>
        <taxon>ecological metagenomes</taxon>
    </lineage>
</organism>
<dbReference type="Gene3D" id="3.90.230.10">
    <property type="entry name" value="Creatinase/methionine aminopeptidase superfamily"/>
    <property type="match status" value="1"/>
</dbReference>
<evidence type="ECO:0000313" key="2">
    <source>
        <dbReference type="EMBL" id="GAF82038.1"/>
    </source>
</evidence>
<comment type="caution">
    <text evidence="2">The sequence shown here is derived from an EMBL/GenBank/DDBJ whole genome shotgun (WGS) entry which is preliminary data.</text>
</comment>
<dbReference type="InterPro" id="IPR036005">
    <property type="entry name" value="Creatinase/aminopeptidase-like"/>
</dbReference>
<accession>X0SLT8</accession>
<proteinExistence type="predicted"/>